<keyword evidence="5 9" id="KW-0812">Transmembrane</keyword>
<evidence type="ECO:0000256" key="11">
    <source>
        <dbReference type="SAM" id="SignalP"/>
    </source>
</evidence>
<evidence type="ECO:0000256" key="3">
    <source>
        <dbReference type="ARBA" id="ARBA00022448"/>
    </source>
</evidence>
<evidence type="ECO:0000259" key="13">
    <source>
        <dbReference type="Pfam" id="PF07715"/>
    </source>
</evidence>
<evidence type="ECO:0000256" key="9">
    <source>
        <dbReference type="PROSITE-ProRule" id="PRU01360"/>
    </source>
</evidence>
<feature type="chain" id="PRO_5047542772" evidence="11">
    <location>
        <begin position="22"/>
        <end position="683"/>
    </location>
</feature>
<dbReference type="RefSeq" id="WP_377173220.1">
    <property type="nucleotide sequence ID" value="NZ_JBHTJC010000007.1"/>
</dbReference>
<dbReference type="InterPro" id="IPR036942">
    <property type="entry name" value="Beta-barrel_TonB_sf"/>
</dbReference>
<keyword evidence="3 9" id="KW-0813">Transport</keyword>
<dbReference type="Proteomes" id="UP001607157">
    <property type="component" value="Unassembled WGS sequence"/>
</dbReference>
<gene>
    <name evidence="14" type="ORF">ACGRVM_15535</name>
</gene>
<comment type="subcellular location">
    <subcellularLocation>
        <location evidence="1 9">Cell outer membrane</location>
        <topology evidence="1 9">Multi-pass membrane protein</topology>
    </subcellularLocation>
</comment>
<evidence type="ECO:0000256" key="5">
    <source>
        <dbReference type="ARBA" id="ARBA00022692"/>
    </source>
</evidence>
<dbReference type="SUPFAM" id="SSF56935">
    <property type="entry name" value="Porins"/>
    <property type="match status" value="1"/>
</dbReference>
<evidence type="ECO:0000256" key="8">
    <source>
        <dbReference type="ARBA" id="ARBA00023237"/>
    </source>
</evidence>
<dbReference type="InterPro" id="IPR012910">
    <property type="entry name" value="Plug_dom"/>
</dbReference>
<dbReference type="InterPro" id="IPR000531">
    <property type="entry name" value="Beta-barrel_TonB"/>
</dbReference>
<keyword evidence="14" id="KW-0675">Receptor</keyword>
<proteinExistence type="inferred from homology"/>
<dbReference type="Gene3D" id="2.40.170.20">
    <property type="entry name" value="TonB-dependent receptor, beta-barrel domain"/>
    <property type="match status" value="1"/>
</dbReference>
<evidence type="ECO:0000256" key="10">
    <source>
        <dbReference type="RuleBase" id="RU003357"/>
    </source>
</evidence>
<evidence type="ECO:0000256" key="7">
    <source>
        <dbReference type="ARBA" id="ARBA00023136"/>
    </source>
</evidence>
<feature type="domain" description="TonB-dependent receptor-like beta-barrel" evidence="12">
    <location>
        <begin position="262"/>
        <end position="654"/>
    </location>
</feature>
<evidence type="ECO:0000313" key="15">
    <source>
        <dbReference type="Proteomes" id="UP001607157"/>
    </source>
</evidence>
<feature type="signal peptide" evidence="11">
    <location>
        <begin position="1"/>
        <end position="21"/>
    </location>
</feature>
<keyword evidence="15" id="KW-1185">Reference proteome</keyword>
<reference evidence="14 15" key="1">
    <citation type="submission" date="2024-10" db="EMBL/GenBank/DDBJ databases">
        <authorList>
            <person name="Yang X.-N."/>
        </authorList>
    </citation>
    <scope>NUCLEOTIDE SEQUENCE [LARGE SCALE GENOMIC DNA]</scope>
    <source>
        <strain evidence="14 15">CAU 1059</strain>
    </source>
</reference>
<comment type="similarity">
    <text evidence="2 9 10">Belongs to the TonB-dependent receptor family.</text>
</comment>
<feature type="domain" description="TonB-dependent receptor plug" evidence="13">
    <location>
        <begin position="48"/>
        <end position="159"/>
    </location>
</feature>
<dbReference type="PANTHER" id="PTHR30069">
    <property type="entry name" value="TONB-DEPENDENT OUTER MEMBRANE RECEPTOR"/>
    <property type="match status" value="1"/>
</dbReference>
<evidence type="ECO:0000256" key="2">
    <source>
        <dbReference type="ARBA" id="ARBA00009810"/>
    </source>
</evidence>
<name>A0ABW7IBB7_9RHOB</name>
<protein>
    <submittedName>
        <fullName evidence="14">TonB-dependent receptor domain-containing protein</fullName>
    </submittedName>
</protein>
<dbReference type="EMBL" id="JBIHMM010000006">
    <property type="protein sequence ID" value="MFH0255318.1"/>
    <property type="molecule type" value="Genomic_DNA"/>
</dbReference>
<keyword evidence="8 9" id="KW-0998">Cell outer membrane</keyword>
<evidence type="ECO:0000256" key="6">
    <source>
        <dbReference type="ARBA" id="ARBA00023077"/>
    </source>
</evidence>
<keyword evidence="4 9" id="KW-1134">Transmembrane beta strand</keyword>
<accession>A0ABW7IBB7</accession>
<dbReference type="Pfam" id="PF00593">
    <property type="entry name" value="TonB_dep_Rec_b-barrel"/>
    <property type="match status" value="1"/>
</dbReference>
<dbReference type="Gene3D" id="2.170.130.10">
    <property type="entry name" value="TonB-dependent receptor, plug domain"/>
    <property type="match status" value="1"/>
</dbReference>
<dbReference type="CDD" id="cd01347">
    <property type="entry name" value="ligand_gated_channel"/>
    <property type="match status" value="1"/>
</dbReference>
<dbReference type="PANTHER" id="PTHR30069:SF41">
    <property type="entry name" value="HEME_HEMOPEXIN UTILIZATION PROTEIN C"/>
    <property type="match status" value="1"/>
</dbReference>
<evidence type="ECO:0000259" key="12">
    <source>
        <dbReference type="Pfam" id="PF00593"/>
    </source>
</evidence>
<evidence type="ECO:0000256" key="1">
    <source>
        <dbReference type="ARBA" id="ARBA00004571"/>
    </source>
</evidence>
<dbReference type="Pfam" id="PF07715">
    <property type="entry name" value="Plug"/>
    <property type="match status" value="1"/>
</dbReference>
<sequence>MHMKLMRGSAALACLSLAAPAAGQDEGTPGYLGTLILTGGKRDLSYGTALSRTVIDKEEVLDRQASTVAQLIDSVPGVMLVNGTTPQGSGINIRGFGANTTFGSDQKIAVQIDGASVGSEELYRIGTQLFTDPLLYKRVEVLRGTIGSFAYGAGIVGGVVKLETKDAADFTGGALGSGGSQTLEYSSNGDGWATSTNLAWMPAEGVEFLFNYTLRDQGNLTAGDGTTIGNSSFRTPSWLAKGKITFGEGDAQSLTLSYSETVADDKDVPYDQFETTANSFGRVDRRTDTSQAVLEYRYNPASDLIDLRANLSYADQTIDVDYIDGSSPFQGGQSVAAFCASPFTGVICADNRYQTTKLTVSNRALFSTGTVAHDMLAGAEVIRKERLDAASSPGGEDRRFALFVVDEMSIGQITLTPALRYEHSRIESAVPLAGVPDSYDNDALMGGLALAYDFGNGLSIFGSAAYTEGLPIIDDLGTAATAQRRIGMTEKSQTLEIGAEYTGLDVLAAGDSLTLRGNYYQTKLWDITSYTVSGSTTVDLDHVQSEGFELEASYGTQSGFYVDLAGHIGKGREYDPDGSSTVWRISPADRVQLTLGKRWSDDLDLSWEVVHAVDRRDALGADLADVTRHNLRATWQPDQGWLEDTAVRFGVENLLDEAYVGHLSSPTRQAPGRTFKVSVTRTF</sequence>
<evidence type="ECO:0000313" key="14">
    <source>
        <dbReference type="EMBL" id="MFH0255318.1"/>
    </source>
</evidence>
<organism evidence="14 15">
    <name type="scientific">Roseovarius aquimarinus</name>
    <dbReference type="NCBI Taxonomy" id="1229156"/>
    <lineage>
        <taxon>Bacteria</taxon>
        <taxon>Pseudomonadati</taxon>
        <taxon>Pseudomonadota</taxon>
        <taxon>Alphaproteobacteria</taxon>
        <taxon>Rhodobacterales</taxon>
        <taxon>Roseobacteraceae</taxon>
        <taxon>Roseovarius</taxon>
    </lineage>
</organism>
<comment type="caution">
    <text evidence="14">The sequence shown here is derived from an EMBL/GenBank/DDBJ whole genome shotgun (WGS) entry which is preliminary data.</text>
</comment>
<keyword evidence="7 9" id="KW-0472">Membrane</keyword>
<keyword evidence="11" id="KW-0732">Signal</keyword>
<dbReference type="InterPro" id="IPR037066">
    <property type="entry name" value="Plug_dom_sf"/>
</dbReference>
<dbReference type="InterPro" id="IPR039426">
    <property type="entry name" value="TonB-dep_rcpt-like"/>
</dbReference>
<keyword evidence="6 10" id="KW-0798">TonB box</keyword>
<evidence type="ECO:0000256" key="4">
    <source>
        <dbReference type="ARBA" id="ARBA00022452"/>
    </source>
</evidence>
<dbReference type="PROSITE" id="PS52016">
    <property type="entry name" value="TONB_DEPENDENT_REC_3"/>
    <property type="match status" value="1"/>
</dbReference>